<proteinExistence type="predicted"/>
<feature type="region of interest" description="Disordered" evidence="1">
    <location>
        <begin position="28"/>
        <end position="82"/>
    </location>
</feature>
<reference evidence="2" key="1">
    <citation type="submission" date="2023-04" db="EMBL/GenBank/DDBJ databases">
        <authorList>
            <consortium name="ELIXIR-Norway"/>
        </authorList>
    </citation>
    <scope>NUCLEOTIDE SEQUENCE [LARGE SCALE GENOMIC DNA]</scope>
</reference>
<sequence>MADPLQGPPEPLQGFCQRRLNSGTCCPGLSLRGGAPPPPWEPSGTPAEGPLWASPGPAQVQRRGEKKDQNFKAPGLGDMGLIPGPGRFHMPWRNRAWASQLLSPHSLKPVPCNKRSHCTETPTHQEKPPVAATREGPRAAMKSRHRQKLKINE</sequence>
<evidence type="ECO:0000313" key="2">
    <source>
        <dbReference type="EMBL" id="CAI9163526.1"/>
    </source>
</evidence>
<gene>
    <name evidence="2" type="ORF">MRATA1EN1_LOCUS12488</name>
</gene>
<protein>
    <submittedName>
        <fullName evidence="2">Uncharacterized protein</fullName>
    </submittedName>
</protein>
<organism evidence="2 3">
    <name type="scientific">Rangifer tarandus platyrhynchus</name>
    <name type="common">Svalbard reindeer</name>
    <dbReference type="NCBI Taxonomy" id="3082113"/>
    <lineage>
        <taxon>Eukaryota</taxon>
        <taxon>Metazoa</taxon>
        <taxon>Chordata</taxon>
        <taxon>Craniata</taxon>
        <taxon>Vertebrata</taxon>
        <taxon>Euteleostomi</taxon>
        <taxon>Mammalia</taxon>
        <taxon>Eutheria</taxon>
        <taxon>Laurasiatheria</taxon>
        <taxon>Artiodactyla</taxon>
        <taxon>Ruminantia</taxon>
        <taxon>Pecora</taxon>
        <taxon>Cervidae</taxon>
        <taxon>Odocoileinae</taxon>
        <taxon>Rangifer</taxon>
    </lineage>
</organism>
<accession>A0ABN8YR28</accession>
<feature type="compositionally biased region" description="Basic residues" evidence="1">
    <location>
        <begin position="141"/>
        <end position="153"/>
    </location>
</feature>
<dbReference type="Proteomes" id="UP001176941">
    <property type="component" value="Chromosome 21"/>
</dbReference>
<evidence type="ECO:0000256" key="1">
    <source>
        <dbReference type="SAM" id="MobiDB-lite"/>
    </source>
</evidence>
<evidence type="ECO:0000313" key="3">
    <source>
        <dbReference type="Proteomes" id="UP001176941"/>
    </source>
</evidence>
<dbReference type="EMBL" id="OX459957">
    <property type="protein sequence ID" value="CAI9163526.1"/>
    <property type="molecule type" value="Genomic_DNA"/>
</dbReference>
<name>A0ABN8YR28_RANTA</name>
<feature type="region of interest" description="Disordered" evidence="1">
    <location>
        <begin position="105"/>
        <end position="153"/>
    </location>
</feature>
<keyword evidence="3" id="KW-1185">Reference proteome</keyword>